<dbReference type="Proteomes" id="UP001152759">
    <property type="component" value="Chromosome 7"/>
</dbReference>
<dbReference type="PANTHER" id="PTHR45786">
    <property type="entry name" value="DNA BINDING PROTEIN-LIKE"/>
    <property type="match status" value="1"/>
</dbReference>
<dbReference type="InterPro" id="IPR025476">
    <property type="entry name" value="Helitron_helicase-like"/>
</dbReference>
<dbReference type="Pfam" id="PF14214">
    <property type="entry name" value="Helitron_like_N"/>
    <property type="match status" value="1"/>
</dbReference>
<name>A0A9P0F6C5_BEMTA</name>
<dbReference type="PANTHER" id="PTHR45786:SF74">
    <property type="entry name" value="ATP-DEPENDENT DNA HELICASE"/>
    <property type="match status" value="1"/>
</dbReference>
<protein>
    <recommendedName>
        <fullName evidence="1">Helitron helicase-like domain-containing protein</fullName>
    </recommendedName>
</protein>
<feature type="domain" description="Helitron helicase-like" evidence="1">
    <location>
        <begin position="78"/>
        <end position="259"/>
    </location>
</feature>
<keyword evidence="3" id="KW-1185">Reference proteome</keyword>
<sequence>MTTEVAVVIVGEAFEKRDIVLHKRNDMLLRVSEIHRSYDALQYPLLFCEGEDGYQINLPQYDPITNTALSKSVSAADFYSFRLMTREKQSNRLFYCRDLMNQYLVDMYAKIETERLNFIRNNQTKLRVENYAHLRDALNKGDAKPADLGKTVILPSTFTGSPRYMHERTQDAMTYVRQYGRPDLFITFTCNPKWSEISNNLYPGQKAHHRHDLITRVFHLKLDKMMDVLVKSKIYGPVRCHMYTVEWQKRGLPHAHILLWLEKGITPDKIDSIISAEIPNPDEDPILYEIVKSNMIHGPCGAFNRNSPCMVDGSCSKRYPRQFADQTQTGDDGYPLYRRRSPEKGGYTVKIRGIDVDNRWVVPFSPVLSRLFEAHVNVEICNSVKSIKYICKYINKGSDLASFAIENKFDEVTRYECGRYISSAEAAWRILCFPVHNRYPSVTHLSVHLENGQRVYFNKDSALTKIAVPPSTTLTAFFELCQKDNFAKTLLYCDVPAYFAWDKKNKKFNRRKKGKILKNFPGVKKAHVLGRVYTVHPTNAECYYLRLLLHKVCGPTSFSDLKTVDGQIHTTYQAACKALGLLEDDRHWELTLQEACMTNHPYKIRELFAVMLIFCQISDSQFLWDK</sequence>
<accession>A0A9P0F6C5</accession>
<dbReference type="EMBL" id="OU963868">
    <property type="protein sequence ID" value="CAH0393878.1"/>
    <property type="molecule type" value="Genomic_DNA"/>
</dbReference>
<evidence type="ECO:0000259" key="1">
    <source>
        <dbReference type="Pfam" id="PF14214"/>
    </source>
</evidence>
<organism evidence="2 3">
    <name type="scientific">Bemisia tabaci</name>
    <name type="common">Sweetpotato whitefly</name>
    <name type="synonym">Aleurodes tabaci</name>
    <dbReference type="NCBI Taxonomy" id="7038"/>
    <lineage>
        <taxon>Eukaryota</taxon>
        <taxon>Metazoa</taxon>
        <taxon>Ecdysozoa</taxon>
        <taxon>Arthropoda</taxon>
        <taxon>Hexapoda</taxon>
        <taxon>Insecta</taxon>
        <taxon>Pterygota</taxon>
        <taxon>Neoptera</taxon>
        <taxon>Paraneoptera</taxon>
        <taxon>Hemiptera</taxon>
        <taxon>Sternorrhyncha</taxon>
        <taxon>Aleyrodoidea</taxon>
        <taxon>Aleyrodidae</taxon>
        <taxon>Aleyrodinae</taxon>
        <taxon>Bemisia</taxon>
    </lineage>
</organism>
<evidence type="ECO:0000313" key="3">
    <source>
        <dbReference type="Proteomes" id="UP001152759"/>
    </source>
</evidence>
<reference evidence="2" key="1">
    <citation type="submission" date="2021-12" db="EMBL/GenBank/DDBJ databases">
        <authorList>
            <person name="King R."/>
        </authorList>
    </citation>
    <scope>NUCLEOTIDE SEQUENCE</scope>
</reference>
<evidence type="ECO:0000313" key="2">
    <source>
        <dbReference type="EMBL" id="CAH0393878.1"/>
    </source>
</evidence>
<proteinExistence type="predicted"/>
<gene>
    <name evidence="2" type="ORF">BEMITA_LOCUS12233</name>
</gene>
<dbReference type="AlphaFoldDB" id="A0A9P0F6C5"/>